<dbReference type="Proteomes" id="UP000006591">
    <property type="component" value="Chromosome 8"/>
</dbReference>
<dbReference type="Gramene" id="ONIVA08G10780.1">
    <property type="protein sequence ID" value="ONIVA08G10780.1"/>
    <property type="gene ID" value="ONIVA08G10780"/>
</dbReference>
<reference evidence="2" key="2">
    <citation type="submission" date="2018-04" db="EMBL/GenBank/DDBJ databases">
        <title>OnivRS2 (Oryza nivara Reference Sequence Version 2).</title>
        <authorList>
            <person name="Zhang J."/>
            <person name="Kudrna D."/>
            <person name="Lee S."/>
            <person name="Talag J."/>
            <person name="Rajasekar S."/>
            <person name="Welchert J."/>
            <person name="Hsing Y.-I."/>
            <person name="Wing R.A."/>
        </authorList>
    </citation>
    <scope>NUCLEOTIDE SEQUENCE [LARGE SCALE GENOMIC DNA]</scope>
    <source>
        <strain evidence="2">SL10</strain>
    </source>
</reference>
<dbReference type="EnsemblPlants" id="ONIVA08G10780.1">
    <property type="protein sequence ID" value="ONIVA08G10780.1"/>
    <property type="gene ID" value="ONIVA08G10780"/>
</dbReference>
<feature type="region of interest" description="Disordered" evidence="1">
    <location>
        <begin position="12"/>
        <end position="141"/>
    </location>
</feature>
<sequence>MEAMEQAHIEMAWWSWGRHPRGPGGRRPRPVESGTSSGATRRRESSDIGLGPRRGRPPGGCVDGSLRRRRSPAVEVTSSSLKRKQLGGGGGQATGGDEVSGDRVTGGAMVSEERQGSAWPAEESRWWWSAEGDVDSGGAVP</sequence>
<dbReference type="OMA" id="RPASKCR"/>
<organism evidence="2">
    <name type="scientific">Oryza nivara</name>
    <name type="common">Indian wild rice</name>
    <name type="synonym">Oryza sativa f. spontanea</name>
    <dbReference type="NCBI Taxonomy" id="4536"/>
    <lineage>
        <taxon>Eukaryota</taxon>
        <taxon>Viridiplantae</taxon>
        <taxon>Streptophyta</taxon>
        <taxon>Embryophyta</taxon>
        <taxon>Tracheophyta</taxon>
        <taxon>Spermatophyta</taxon>
        <taxon>Magnoliopsida</taxon>
        <taxon>Liliopsida</taxon>
        <taxon>Poales</taxon>
        <taxon>Poaceae</taxon>
        <taxon>BOP clade</taxon>
        <taxon>Oryzoideae</taxon>
        <taxon>Oryzeae</taxon>
        <taxon>Oryzinae</taxon>
        <taxon>Oryza</taxon>
    </lineage>
</organism>
<name>A0A0E0IA28_ORYNI</name>
<dbReference type="HOGENOM" id="CLU_1985053_0_0_1"/>
<evidence type="ECO:0000313" key="2">
    <source>
        <dbReference type="EnsemblPlants" id="ONIVA08G10780.1"/>
    </source>
</evidence>
<evidence type="ECO:0000313" key="3">
    <source>
        <dbReference type="Proteomes" id="UP000006591"/>
    </source>
</evidence>
<feature type="compositionally biased region" description="Basic residues" evidence="1">
    <location>
        <begin position="18"/>
        <end position="28"/>
    </location>
</feature>
<proteinExistence type="predicted"/>
<accession>A0A0E0IA28</accession>
<reference evidence="2" key="1">
    <citation type="submission" date="2015-04" db="UniProtKB">
        <authorList>
            <consortium name="EnsemblPlants"/>
        </authorList>
    </citation>
    <scope>IDENTIFICATION</scope>
    <source>
        <strain evidence="2">SL10</strain>
    </source>
</reference>
<dbReference type="AlphaFoldDB" id="A0A0E0IA28"/>
<keyword evidence="3" id="KW-1185">Reference proteome</keyword>
<evidence type="ECO:0000256" key="1">
    <source>
        <dbReference type="SAM" id="MobiDB-lite"/>
    </source>
</evidence>
<protein>
    <submittedName>
        <fullName evidence="2">Uncharacterized protein</fullName>
    </submittedName>
</protein>